<dbReference type="Proteomes" id="UP001057375">
    <property type="component" value="Unassembled WGS sequence"/>
</dbReference>
<proteinExistence type="predicted"/>
<name>A0ABQ5KGW5_9EUKA</name>
<dbReference type="EMBL" id="BQXS01009031">
    <property type="protein sequence ID" value="GKT30733.1"/>
    <property type="molecule type" value="Genomic_DNA"/>
</dbReference>
<feature type="non-terminal residue" evidence="1">
    <location>
        <position position="215"/>
    </location>
</feature>
<accession>A0ABQ5KGW5</accession>
<reference evidence="1" key="1">
    <citation type="submission" date="2022-03" db="EMBL/GenBank/DDBJ databases">
        <title>Draft genome sequence of Aduncisulcus paluster, a free-living microaerophilic Fornicata.</title>
        <authorList>
            <person name="Yuyama I."/>
            <person name="Kume K."/>
            <person name="Tamura T."/>
            <person name="Inagaki Y."/>
            <person name="Hashimoto T."/>
        </authorList>
    </citation>
    <scope>NUCLEOTIDE SEQUENCE</scope>
    <source>
        <strain evidence="1">NY0171</strain>
    </source>
</reference>
<evidence type="ECO:0000313" key="2">
    <source>
        <dbReference type="Proteomes" id="UP001057375"/>
    </source>
</evidence>
<dbReference type="PROSITE" id="PS51257">
    <property type="entry name" value="PROKAR_LIPOPROTEIN"/>
    <property type="match status" value="1"/>
</dbReference>
<comment type="caution">
    <text evidence="1">The sequence shown here is derived from an EMBL/GenBank/DDBJ whole genome shotgun (WGS) entry which is preliminary data.</text>
</comment>
<sequence length="215" mass="24176">MMRFHSITIPTHTLFPVIGASCYQPTVTYLINDEAFGYLSRVIVTPAVDPRLIESLQRNDSEHWAEFTFSQHLLWPSEGYVSTRQEEGPQYSIKKPSTKELPQWWQVKCSLTGHNKGAQPNPKVQLLQPQTTSTINNTNPKIQVSTSTCQRIAPKHYALDIKHPKGSLLACRQSHSLSRGYGAILPTSLTCFFLLDQRLFTLETGCGCGKKTPTE</sequence>
<keyword evidence="2" id="KW-1185">Reference proteome</keyword>
<organism evidence="1 2">
    <name type="scientific">Aduncisulcus paluster</name>
    <dbReference type="NCBI Taxonomy" id="2918883"/>
    <lineage>
        <taxon>Eukaryota</taxon>
        <taxon>Metamonada</taxon>
        <taxon>Carpediemonas-like organisms</taxon>
        <taxon>Aduncisulcus</taxon>
    </lineage>
</organism>
<evidence type="ECO:0000313" key="1">
    <source>
        <dbReference type="EMBL" id="GKT30733.1"/>
    </source>
</evidence>
<protein>
    <submittedName>
        <fullName evidence="1">Uncharacterized protein</fullName>
    </submittedName>
</protein>
<gene>
    <name evidence="1" type="ORF">ADUPG1_005616</name>
</gene>